<dbReference type="SMR" id="A0A7I8X4Y2"/>
<dbReference type="Proteomes" id="UP000659654">
    <property type="component" value="Unassembled WGS sequence"/>
</dbReference>
<organism evidence="3 4">
    <name type="scientific">Bursaphelenchus xylophilus</name>
    <name type="common">Pinewood nematode worm</name>
    <name type="synonym">Aphelenchoides xylophilus</name>
    <dbReference type="NCBI Taxonomy" id="6326"/>
    <lineage>
        <taxon>Eukaryota</taxon>
        <taxon>Metazoa</taxon>
        <taxon>Ecdysozoa</taxon>
        <taxon>Nematoda</taxon>
        <taxon>Chromadorea</taxon>
        <taxon>Rhabditida</taxon>
        <taxon>Tylenchina</taxon>
        <taxon>Tylenchomorpha</taxon>
        <taxon>Aphelenchoidea</taxon>
        <taxon>Aphelenchoididae</taxon>
        <taxon>Bursaphelenchus</taxon>
    </lineage>
</organism>
<evidence type="ECO:0000313" key="4">
    <source>
        <dbReference type="Proteomes" id="UP000659654"/>
    </source>
</evidence>
<dbReference type="SUPFAM" id="SSF54001">
    <property type="entry name" value="Cysteine proteinases"/>
    <property type="match status" value="1"/>
</dbReference>
<accession>A0A7I8X4Y2</accession>
<comment type="similarity">
    <text evidence="1">Belongs to the peptidase C1 family.</text>
</comment>
<dbReference type="EMBL" id="CAJFCV020000005">
    <property type="protein sequence ID" value="CAG9122308.1"/>
    <property type="molecule type" value="Genomic_DNA"/>
</dbReference>
<reference evidence="3" key="1">
    <citation type="submission" date="2020-09" db="EMBL/GenBank/DDBJ databases">
        <authorList>
            <person name="Kikuchi T."/>
        </authorList>
    </citation>
    <scope>NUCLEOTIDE SEQUENCE</scope>
    <source>
        <strain evidence="3">Ka4C1</strain>
    </source>
</reference>
<name>A0A7I8X4Y2_BURXY</name>
<dbReference type="Gene3D" id="3.90.70.10">
    <property type="entry name" value="Cysteine proteinases"/>
    <property type="match status" value="1"/>
</dbReference>
<dbReference type="InterPro" id="IPR038765">
    <property type="entry name" value="Papain-like_cys_pep_sf"/>
</dbReference>
<dbReference type="OrthoDB" id="10253408at2759"/>
<dbReference type="Proteomes" id="UP000582659">
    <property type="component" value="Unassembled WGS sequence"/>
</dbReference>
<dbReference type="SMART" id="SM00645">
    <property type="entry name" value="Pept_C1"/>
    <property type="match status" value="1"/>
</dbReference>
<comment type="caution">
    <text evidence="3">The sequence shown here is derived from an EMBL/GenBank/DDBJ whole genome shotgun (WGS) entry which is preliminary data.</text>
</comment>
<keyword evidence="4" id="KW-1185">Reference proteome</keyword>
<protein>
    <submittedName>
        <fullName evidence="3">(pine wood nematode) hypothetical protein</fullName>
    </submittedName>
</protein>
<feature type="domain" description="Peptidase C1A papain C-terminal" evidence="2">
    <location>
        <begin position="77"/>
        <end position="293"/>
    </location>
</feature>
<dbReference type="GO" id="GO:0008234">
    <property type="term" value="F:cysteine-type peptidase activity"/>
    <property type="evidence" value="ECO:0007669"/>
    <property type="project" value="InterPro"/>
</dbReference>
<dbReference type="Pfam" id="PF00112">
    <property type="entry name" value="Peptidase_C1"/>
    <property type="match status" value="1"/>
</dbReference>
<dbReference type="CDD" id="cd02248">
    <property type="entry name" value="Peptidase_C1A"/>
    <property type="match status" value="1"/>
</dbReference>
<dbReference type="InterPro" id="IPR000668">
    <property type="entry name" value="Peptidase_C1A_C"/>
</dbReference>
<dbReference type="GO" id="GO:0006508">
    <property type="term" value="P:proteolysis"/>
    <property type="evidence" value="ECO:0007669"/>
    <property type="project" value="InterPro"/>
</dbReference>
<dbReference type="InterPro" id="IPR039417">
    <property type="entry name" value="Peptidase_C1A_papain-like"/>
</dbReference>
<dbReference type="EMBL" id="CAJFDI010000005">
    <property type="protein sequence ID" value="CAD5231172.1"/>
    <property type="molecule type" value="Genomic_DNA"/>
</dbReference>
<evidence type="ECO:0000256" key="1">
    <source>
        <dbReference type="ARBA" id="ARBA00008455"/>
    </source>
</evidence>
<evidence type="ECO:0000313" key="3">
    <source>
        <dbReference type="EMBL" id="CAD5231172.1"/>
    </source>
</evidence>
<dbReference type="PANTHER" id="PTHR12411">
    <property type="entry name" value="CYSTEINE PROTEASE FAMILY C1-RELATED"/>
    <property type="match status" value="1"/>
</dbReference>
<proteinExistence type="inferred from homology"/>
<gene>
    <name evidence="3" type="ORF">BXYJ_LOCUS11348</name>
</gene>
<dbReference type="InterPro" id="IPR013128">
    <property type="entry name" value="Peptidase_C1A"/>
</dbReference>
<sequence>MPSYNSFQDLAEVTARFRNVQASLKRAAQQQAKNPHAKFGLTQFSDLSIEEFKRYNGYKRTSARRNDPLPSFQSGITPDAFDWRENKGVSPVKNQALCGSSYAFGAVAAIESQYLVKKGQELDLSEEDVLQCTYHAPEYGNNQGCVDGETEAILRYVRDHGIASERTDPYNPDADFPNCKKDEPVVANLSQAIQANNVDEAVLLRDIVYHVGPVAVVIDASKLVGYESGIISGTQGQWRVNRAALLVGYGEENGVKYWALKNSWGETWGEDGFFRIERGSNVMGITEEIDIAIL</sequence>
<dbReference type="AlphaFoldDB" id="A0A7I8X4Y2"/>
<evidence type="ECO:0000259" key="2">
    <source>
        <dbReference type="SMART" id="SM00645"/>
    </source>
</evidence>